<dbReference type="PROSITE" id="PS51549">
    <property type="entry name" value="DM13"/>
    <property type="match status" value="2"/>
</dbReference>
<dbReference type="AlphaFoldDB" id="A0A085NR22"/>
<evidence type="ECO:0000259" key="2">
    <source>
        <dbReference type="PROSITE" id="PS51549"/>
    </source>
</evidence>
<feature type="domain" description="DM13" evidence="2">
    <location>
        <begin position="65"/>
        <end position="173"/>
    </location>
</feature>
<dbReference type="Proteomes" id="UP000030758">
    <property type="component" value="Unassembled WGS sequence"/>
</dbReference>
<dbReference type="PANTHER" id="PTHR24036">
    <property type="entry name" value="SKELETOR-RELATED"/>
    <property type="match status" value="1"/>
</dbReference>
<dbReference type="SMART" id="SM00686">
    <property type="entry name" value="DM13"/>
    <property type="match status" value="2"/>
</dbReference>
<organism evidence="3">
    <name type="scientific">Trichuris suis</name>
    <name type="common">pig whipworm</name>
    <dbReference type="NCBI Taxonomy" id="68888"/>
    <lineage>
        <taxon>Eukaryota</taxon>
        <taxon>Metazoa</taxon>
        <taxon>Ecdysozoa</taxon>
        <taxon>Nematoda</taxon>
        <taxon>Enoplea</taxon>
        <taxon>Dorylaimia</taxon>
        <taxon>Trichinellida</taxon>
        <taxon>Trichuridae</taxon>
        <taxon>Trichuris</taxon>
    </lineage>
</organism>
<sequence>MTGRRLFVNTSEMFSFDVHLHRYQRTMEVRHPSLAMLKFNLLVVLPWFLIPSPSRGAPETEPWYGDFLGTLPDRQEIGIFGKVYLVNSTCLQILNFTYNGQAPDLFFWLDSEEPPSPRGVKIASFESGDKSLPPYYDKHVIITLPSNIAITDFSTFGLWCQSCSVRYLCKAMRLQDFGHVRLSQSQAPPTAQFLEGGLRATTKGMRYNVGSGPVLIMDRRTVKIYGLTFDGNRAPGMRRPWPGLKTAHDSSSLAQTKSKSNISYYFKGRSDDSFFFVGKGTEPRRGDGVKVPVRGKDLPDQISSLKELYTGEKDLILELPPSHNIYKIDWISLYCYRFAVNFAHIRIQNISDRIPPYVPAAKHVLTPKEKKREPWSIVTLLGKVPRTTFTFQLGPPGGARAYESLAKAKPGEFVWYVNGYMTPELWVQRGVTYTMRVEGGDDTILERFFNPLYISDDPYGGYAKLADEDKSQITVFAGLNKQSQPYDGTESHGEKAYGRLCRFISKDPSKSPDSMDSFQEFKKYLVLRCLHGNAGVFQWTPDQRTPDVVYYQSYTNFNMGWKIVVTDEIPTDLPFTEEEPYSYELLDSVEEGMYKKTGGNHQEPRGSSAKAIHNSGMACFTLVLTLLLSSVRPY</sequence>
<evidence type="ECO:0000313" key="3">
    <source>
        <dbReference type="EMBL" id="KFD71918.1"/>
    </source>
</evidence>
<name>A0A085NR22_9BILA</name>
<dbReference type="InterPro" id="IPR057443">
    <property type="entry name" value="At5g54830-like"/>
</dbReference>
<keyword evidence="1" id="KW-0677">Repeat</keyword>
<dbReference type="Pfam" id="PF10517">
    <property type="entry name" value="DM13"/>
    <property type="match status" value="2"/>
</dbReference>
<dbReference type="InterPro" id="IPR052126">
    <property type="entry name" value="Spindle_Org/Thrombomodulin"/>
</dbReference>
<dbReference type="EMBL" id="KL367480">
    <property type="protein sequence ID" value="KFD71918.1"/>
    <property type="molecule type" value="Genomic_DNA"/>
</dbReference>
<feature type="domain" description="DM13" evidence="2">
    <location>
        <begin position="227"/>
        <end position="348"/>
    </location>
</feature>
<gene>
    <name evidence="3" type="ORF">M514_08172</name>
</gene>
<accession>A0A085NR22</accession>
<protein>
    <recommendedName>
        <fullName evidence="2">DM13 domain-containing protein</fullName>
    </recommendedName>
</protein>
<proteinExistence type="predicted"/>
<dbReference type="InterPro" id="IPR019545">
    <property type="entry name" value="DM13_domain"/>
</dbReference>
<dbReference type="PANTHER" id="PTHR24036:SF5">
    <property type="entry name" value="THROMBOMODULIN"/>
    <property type="match status" value="1"/>
</dbReference>
<reference evidence="3" key="1">
    <citation type="journal article" date="2014" name="Nat. Genet.">
        <title>Genome and transcriptome of the porcine whipworm Trichuris suis.</title>
        <authorList>
            <person name="Jex A.R."/>
            <person name="Nejsum P."/>
            <person name="Schwarz E.M."/>
            <person name="Hu L."/>
            <person name="Young N.D."/>
            <person name="Hall R.S."/>
            <person name="Korhonen P.K."/>
            <person name="Liao S."/>
            <person name="Thamsborg S."/>
            <person name="Xia J."/>
            <person name="Xu P."/>
            <person name="Wang S."/>
            <person name="Scheerlinck J.P."/>
            <person name="Hofmann A."/>
            <person name="Sternberg P.W."/>
            <person name="Wang J."/>
            <person name="Gasser R.B."/>
        </authorList>
    </citation>
    <scope>NUCLEOTIDE SEQUENCE [LARGE SCALE GENOMIC DNA]</scope>
    <source>
        <strain evidence="3">DCEP-RM93F</strain>
    </source>
</reference>
<dbReference type="Pfam" id="PF25489">
    <property type="entry name" value="At5g54830"/>
    <property type="match status" value="1"/>
</dbReference>
<evidence type="ECO:0000256" key="1">
    <source>
        <dbReference type="ARBA" id="ARBA00022737"/>
    </source>
</evidence>